<dbReference type="InterPro" id="IPR003838">
    <property type="entry name" value="ABC3_permease_C"/>
</dbReference>
<keyword evidence="5 7" id="KW-0472">Membrane</keyword>
<evidence type="ECO:0000256" key="6">
    <source>
        <dbReference type="ARBA" id="ARBA00038076"/>
    </source>
</evidence>
<name>A0ABU2KFH4_9FLAO</name>
<dbReference type="PANTHER" id="PTHR30572:SF4">
    <property type="entry name" value="ABC TRANSPORTER PERMEASE YTRF"/>
    <property type="match status" value="1"/>
</dbReference>
<dbReference type="InterPro" id="IPR050250">
    <property type="entry name" value="Macrolide_Exporter_MacB"/>
</dbReference>
<feature type="transmembrane region" description="Helical" evidence="7">
    <location>
        <begin position="342"/>
        <end position="364"/>
    </location>
</feature>
<feature type="transmembrane region" description="Helical" evidence="7">
    <location>
        <begin position="288"/>
        <end position="313"/>
    </location>
</feature>
<dbReference type="InterPro" id="IPR025857">
    <property type="entry name" value="MacB_PCD"/>
</dbReference>
<evidence type="ECO:0000313" key="11">
    <source>
        <dbReference type="Proteomes" id="UP001182991"/>
    </source>
</evidence>
<accession>A0ABU2KFH4</accession>
<evidence type="ECO:0000256" key="1">
    <source>
        <dbReference type="ARBA" id="ARBA00004651"/>
    </source>
</evidence>
<feature type="transmembrane region" description="Helical" evidence="7">
    <location>
        <begin position="384"/>
        <end position="404"/>
    </location>
</feature>
<evidence type="ECO:0000259" key="8">
    <source>
        <dbReference type="Pfam" id="PF02687"/>
    </source>
</evidence>
<keyword evidence="11" id="KW-1185">Reference proteome</keyword>
<keyword evidence="3 7" id="KW-0812">Transmembrane</keyword>
<dbReference type="Pfam" id="PF02687">
    <property type="entry name" value="FtsX"/>
    <property type="match status" value="1"/>
</dbReference>
<evidence type="ECO:0000256" key="2">
    <source>
        <dbReference type="ARBA" id="ARBA00022475"/>
    </source>
</evidence>
<evidence type="ECO:0000313" key="10">
    <source>
        <dbReference type="EMBL" id="MDT0293467.1"/>
    </source>
</evidence>
<comment type="similarity">
    <text evidence="6">Belongs to the ABC-4 integral membrane protein family.</text>
</comment>
<dbReference type="Proteomes" id="UP001182991">
    <property type="component" value="Unassembled WGS sequence"/>
</dbReference>
<gene>
    <name evidence="10" type="ORF">RLT85_02345</name>
</gene>
<protein>
    <submittedName>
        <fullName evidence="10">ABC transporter permease</fullName>
    </submittedName>
</protein>
<feature type="domain" description="ABC3 transporter permease C-terminal" evidence="8">
    <location>
        <begin position="292"/>
        <end position="414"/>
    </location>
</feature>
<reference evidence="11" key="1">
    <citation type="submission" date="2023-07" db="EMBL/GenBank/DDBJ databases">
        <title>Isolating and identifying novel microbial strains from the Mariana Trench.</title>
        <authorList>
            <person name="Fu H."/>
        </authorList>
    </citation>
    <scope>NUCLEOTIDE SEQUENCE [LARGE SCALE GENOMIC DNA]</scope>
    <source>
        <strain evidence="11">T-y2</strain>
    </source>
</reference>
<feature type="transmembrane region" description="Helical" evidence="7">
    <location>
        <begin position="21"/>
        <end position="41"/>
    </location>
</feature>
<comment type="caution">
    <text evidence="10">The sequence shown here is derived from an EMBL/GenBank/DDBJ whole genome shotgun (WGS) entry which is preliminary data.</text>
</comment>
<evidence type="ECO:0000256" key="4">
    <source>
        <dbReference type="ARBA" id="ARBA00022989"/>
    </source>
</evidence>
<evidence type="ECO:0000259" key="9">
    <source>
        <dbReference type="Pfam" id="PF12704"/>
    </source>
</evidence>
<keyword evidence="2" id="KW-1003">Cell membrane</keyword>
<proteinExistence type="inferred from homology"/>
<dbReference type="Pfam" id="PF12704">
    <property type="entry name" value="MacB_PCD"/>
    <property type="match status" value="1"/>
</dbReference>
<feature type="domain" description="MacB-like periplasmic core" evidence="9">
    <location>
        <begin position="21"/>
        <end position="246"/>
    </location>
</feature>
<keyword evidence="4 7" id="KW-1133">Transmembrane helix</keyword>
<sequence length="421" mass="46282">MFSRDKWNEIIESLTSNWFRTILTAFGVLWGIFILVILLAAGKGLENGVKQGFGGMATNSMFMWTQTVSKPYKGLPKGRRYSFKTKDVQAIKDNVPGLQYVSPRNQLGGFGGSNNVVRGLKSGAFNVYGDYPEIINQQPLDITAGRFINYNDIHEKRKVAVIGEGVRTNMYDKEEAVLGSYIKINGVNFQVIGTYKKKSTGGGNSEEDQKEIYVPFTAFSQAFNMGDLVGWMAITADDNHSITSLKSGVFDVIKKNHSIHPEDERAVGNFDLFEEYNKISGLFTALNFVAYFVGILVLLSGVIGISNIMLIVVKERTSEIGVRRALGATPWNIRGQILLESVFLTIISGMAGIILATGVLWLVNYVLASQDTSEMMFLNPSVDLVTVIIALVILVISGLLAGLIPAQNAIRIKPVDALRTE</sequence>
<dbReference type="EMBL" id="JAVRBG010000002">
    <property type="protein sequence ID" value="MDT0293467.1"/>
    <property type="molecule type" value="Genomic_DNA"/>
</dbReference>
<evidence type="ECO:0000256" key="7">
    <source>
        <dbReference type="SAM" id="Phobius"/>
    </source>
</evidence>
<evidence type="ECO:0000256" key="5">
    <source>
        <dbReference type="ARBA" id="ARBA00023136"/>
    </source>
</evidence>
<comment type="subcellular location">
    <subcellularLocation>
        <location evidence="1">Cell membrane</location>
        <topology evidence="1">Multi-pass membrane protein</topology>
    </subcellularLocation>
</comment>
<organism evidence="10 11">
    <name type="scientific">Mesonia ostreae</name>
    <dbReference type="NCBI Taxonomy" id="861110"/>
    <lineage>
        <taxon>Bacteria</taxon>
        <taxon>Pseudomonadati</taxon>
        <taxon>Bacteroidota</taxon>
        <taxon>Flavobacteriia</taxon>
        <taxon>Flavobacteriales</taxon>
        <taxon>Flavobacteriaceae</taxon>
        <taxon>Mesonia</taxon>
    </lineage>
</organism>
<evidence type="ECO:0000256" key="3">
    <source>
        <dbReference type="ARBA" id="ARBA00022692"/>
    </source>
</evidence>
<dbReference type="RefSeq" id="WP_311400444.1">
    <property type="nucleotide sequence ID" value="NZ_JAVRBG010000002.1"/>
</dbReference>
<dbReference type="PANTHER" id="PTHR30572">
    <property type="entry name" value="MEMBRANE COMPONENT OF TRANSPORTER-RELATED"/>
    <property type="match status" value="1"/>
</dbReference>